<dbReference type="GO" id="GO:0015385">
    <property type="term" value="F:sodium:proton antiporter activity"/>
    <property type="evidence" value="ECO:0007669"/>
    <property type="project" value="TreeGrafter"/>
</dbReference>
<accession>A0A1I6QVD9</accession>
<dbReference type="InterPro" id="IPR005133">
    <property type="entry name" value="PhaG_MnhG_YufB"/>
</dbReference>
<dbReference type="PANTHER" id="PTHR34703">
    <property type="entry name" value="ANTIPORTER SUBUNIT MNHG2-RELATED"/>
    <property type="match status" value="1"/>
</dbReference>
<feature type="compositionally biased region" description="Basic and acidic residues" evidence="1">
    <location>
        <begin position="105"/>
        <end position="120"/>
    </location>
</feature>
<evidence type="ECO:0000256" key="2">
    <source>
        <dbReference type="SAM" id="Phobius"/>
    </source>
</evidence>
<dbReference type="AlphaFoldDB" id="A0A1I6QVD9"/>
<keyword evidence="2" id="KW-0812">Transmembrane</keyword>
<evidence type="ECO:0000313" key="4">
    <source>
        <dbReference type="Proteomes" id="UP000199392"/>
    </source>
</evidence>
<dbReference type="Proteomes" id="UP000199392">
    <property type="component" value="Unassembled WGS sequence"/>
</dbReference>
<proteinExistence type="predicted"/>
<dbReference type="STRING" id="311180.SAMN04488050_102374"/>
<evidence type="ECO:0000256" key="1">
    <source>
        <dbReference type="SAM" id="MobiDB-lite"/>
    </source>
</evidence>
<sequence length="131" mass="13954">MSPEILDIVIAAALVIGGLFTLVGSIGLLKLKAPMARLHAPTKASTLGVGSILLASVLFAYASGAPSYHELLIIAFLFMTAPVSAYFIGKVHIHLGQNRKPLPKPARDRIWATQAKHEEDTPSVPEMKADA</sequence>
<dbReference type="RefSeq" id="WP_092419897.1">
    <property type="nucleotide sequence ID" value="NZ_FNCL01000001.1"/>
</dbReference>
<keyword evidence="2" id="KW-0472">Membrane</keyword>
<organism evidence="3 4">
    <name type="scientific">Alloyangia pacifica</name>
    <dbReference type="NCBI Taxonomy" id="311180"/>
    <lineage>
        <taxon>Bacteria</taxon>
        <taxon>Pseudomonadati</taxon>
        <taxon>Pseudomonadota</taxon>
        <taxon>Alphaproteobacteria</taxon>
        <taxon>Rhodobacterales</taxon>
        <taxon>Roseobacteraceae</taxon>
        <taxon>Alloyangia</taxon>
    </lineage>
</organism>
<dbReference type="EMBL" id="FOZW01000002">
    <property type="protein sequence ID" value="SFS56373.1"/>
    <property type="molecule type" value="Genomic_DNA"/>
</dbReference>
<dbReference type="NCBIfam" id="TIGR01300">
    <property type="entry name" value="CPA3_mnhG_phaG"/>
    <property type="match status" value="1"/>
</dbReference>
<feature type="transmembrane region" description="Helical" evidence="2">
    <location>
        <begin position="68"/>
        <end position="89"/>
    </location>
</feature>
<feature type="transmembrane region" description="Helical" evidence="2">
    <location>
        <begin position="6"/>
        <end position="29"/>
    </location>
</feature>
<name>A0A1I6QVD9_9RHOB</name>
<keyword evidence="4" id="KW-1185">Reference proteome</keyword>
<gene>
    <name evidence="3" type="ORF">SAMN04488050_102374</name>
</gene>
<feature type="transmembrane region" description="Helical" evidence="2">
    <location>
        <begin position="41"/>
        <end position="62"/>
    </location>
</feature>
<feature type="region of interest" description="Disordered" evidence="1">
    <location>
        <begin position="99"/>
        <end position="131"/>
    </location>
</feature>
<dbReference type="Pfam" id="PF03334">
    <property type="entry name" value="PhaG_MnhG_YufB"/>
    <property type="match status" value="1"/>
</dbReference>
<dbReference type="PANTHER" id="PTHR34703:SF1">
    <property type="entry name" value="ANTIPORTER SUBUNIT MNHG2-RELATED"/>
    <property type="match status" value="1"/>
</dbReference>
<reference evidence="4" key="1">
    <citation type="submission" date="2016-10" db="EMBL/GenBank/DDBJ databases">
        <authorList>
            <person name="Varghese N."/>
            <person name="Submissions S."/>
        </authorList>
    </citation>
    <scope>NUCLEOTIDE SEQUENCE [LARGE SCALE GENOMIC DNA]</scope>
    <source>
        <strain evidence="4">DSM 26894</strain>
    </source>
</reference>
<dbReference type="OrthoDB" id="4427992at2"/>
<keyword evidence="2" id="KW-1133">Transmembrane helix</keyword>
<protein>
    <submittedName>
        <fullName evidence="3">Multicomponent K+:H+ antiporter subunit G</fullName>
    </submittedName>
</protein>
<dbReference type="NCBIfam" id="NF009316">
    <property type="entry name" value="PRK12674.1-5"/>
    <property type="match status" value="1"/>
</dbReference>
<evidence type="ECO:0000313" key="3">
    <source>
        <dbReference type="EMBL" id="SFS56373.1"/>
    </source>
</evidence>